<reference evidence="2 3" key="1">
    <citation type="submission" date="2020-06" db="EMBL/GenBank/DDBJ databases">
        <title>Transcriptomic and genomic resources for Thalictrum thalictroides and T. hernandezii: Facilitating candidate gene discovery in an emerging model plant lineage.</title>
        <authorList>
            <person name="Arias T."/>
            <person name="Riano-Pachon D.M."/>
            <person name="Di Stilio V.S."/>
        </authorList>
    </citation>
    <scope>NUCLEOTIDE SEQUENCE [LARGE SCALE GENOMIC DNA]</scope>
    <source>
        <strain evidence="3">cv. WT478/WT964</strain>
        <tissue evidence="2">Leaves</tissue>
    </source>
</reference>
<evidence type="ECO:0000313" key="3">
    <source>
        <dbReference type="Proteomes" id="UP000554482"/>
    </source>
</evidence>
<organism evidence="2 3">
    <name type="scientific">Thalictrum thalictroides</name>
    <name type="common">Rue-anemone</name>
    <name type="synonym">Anemone thalictroides</name>
    <dbReference type="NCBI Taxonomy" id="46969"/>
    <lineage>
        <taxon>Eukaryota</taxon>
        <taxon>Viridiplantae</taxon>
        <taxon>Streptophyta</taxon>
        <taxon>Embryophyta</taxon>
        <taxon>Tracheophyta</taxon>
        <taxon>Spermatophyta</taxon>
        <taxon>Magnoliopsida</taxon>
        <taxon>Ranunculales</taxon>
        <taxon>Ranunculaceae</taxon>
        <taxon>Thalictroideae</taxon>
        <taxon>Thalictrum</taxon>
    </lineage>
</organism>
<gene>
    <name evidence="2" type="ORF">FRX31_016820</name>
</gene>
<dbReference type="EMBL" id="JABWDY010019859">
    <property type="protein sequence ID" value="KAF5193593.1"/>
    <property type="molecule type" value="Genomic_DNA"/>
</dbReference>
<protein>
    <recommendedName>
        <fullName evidence="1">Disease resistance protein winged helix domain-containing protein</fullName>
    </recommendedName>
</protein>
<keyword evidence="3" id="KW-1185">Reference proteome</keyword>
<proteinExistence type="predicted"/>
<evidence type="ECO:0000259" key="1">
    <source>
        <dbReference type="Pfam" id="PF23559"/>
    </source>
</evidence>
<dbReference type="AlphaFoldDB" id="A0A7J6W9J3"/>
<dbReference type="InterPro" id="IPR058922">
    <property type="entry name" value="WHD_DRP"/>
</dbReference>
<comment type="caution">
    <text evidence="2">The sequence shown here is derived from an EMBL/GenBank/DDBJ whole genome shotgun (WGS) entry which is preliminary data.</text>
</comment>
<feature type="domain" description="Disease resistance protein winged helix" evidence="1">
    <location>
        <begin position="2"/>
        <end position="50"/>
    </location>
</feature>
<dbReference type="Proteomes" id="UP000554482">
    <property type="component" value="Unassembled WGS sequence"/>
</dbReference>
<sequence>MDDIIHMWIAQEFIPPMEVSNKSMEDTGRICFEEFSRIHIFQLSCPDSFTGRLRYTLNHSIFKLLQKEHDEGYTKLDLEDIESPMSVITLHSSLCYSYTDQIAINLKNFQSAKGLRTLSILHDHQGSSGLDHVPRDFFSKNTMFMGP</sequence>
<dbReference type="Pfam" id="PF23559">
    <property type="entry name" value="WHD_DRP"/>
    <property type="match status" value="1"/>
</dbReference>
<evidence type="ECO:0000313" key="2">
    <source>
        <dbReference type="EMBL" id="KAF5193593.1"/>
    </source>
</evidence>
<name>A0A7J6W9J3_THATH</name>
<accession>A0A7J6W9J3</accession>